<evidence type="ECO:0000256" key="10">
    <source>
        <dbReference type="PROSITE-ProRule" id="PRU01091"/>
    </source>
</evidence>
<keyword evidence="6 10" id="KW-0238">DNA-binding</keyword>
<dbReference type="InterPro" id="IPR016032">
    <property type="entry name" value="Sig_transdc_resp-reg_C-effctor"/>
</dbReference>
<keyword evidence="14" id="KW-1185">Reference proteome</keyword>
<dbReference type="Pfam" id="PF00072">
    <property type="entry name" value="Response_reg"/>
    <property type="match status" value="1"/>
</dbReference>
<dbReference type="GO" id="GO:0005829">
    <property type="term" value="C:cytosol"/>
    <property type="evidence" value="ECO:0007669"/>
    <property type="project" value="TreeGrafter"/>
</dbReference>
<dbReference type="InterPro" id="IPR001789">
    <property type="entry name" value="Sig_transdc_resp-reg_receiver"/>
</dbReference>
<dbReference type="Gene3D" id="6.10.250.690">
    <property type="match status" value="1"/>
</dbReference>
<feature type="modified residue" description="4-aspartylphosphate" evidence="9">
    <location>
        <position position="60"/>
    </location>
</feature>
<evidence type="ECO:0000259" key="11">
    <source>
        <dbReference type="PROSITE" id="PS50110"/>
    </source>
</evidence>
<dbReference type="EMBL" id="JFZB01000046">
    <property type="protein sequence ID" value="KFI24456.1"/>
    <property type="molecule type" value="Genomic_DNA"/>
</dbReference>
<dbReference type="AlphaFoldDB" id="A0A086XR06"/>
<feature type="domain" description="Response regulatory" evidence="11">
    <location>
        <begin position="11"/>
        <end position="124"/>
    </location>
</feature>
<evidence type="ECO:0000256" key="6">
    <source>
        <dbReference type="ARBA" id="ARBA00023125"/>
    </source>
</evidence>
<gene>
    <name evidence="13" type="ORF">CG50_10190</name>
</gene>
<protein>
    <recommendedName>
        <fullName evidence="8">Regulatory protein VirG</fullName>
    </recommendedName>
</protein>
<evidence type="ECO:0000259" key="12">
    <source>
        <dbReference type="PROSITE" id="PS51755"/>
    </source>
</evidence>
<evidence type="ECO:0000256" key="1">
    <source>
        <dbReference type="ARBA" id="ARBA00004496"/>
    </source>
</evidence>
<dbReference type="CDD" id="cd00383">
    <property type="entry name" value="trans_reg_C"/>
    <property type="match status" value="1"/>
</dbReference>
<dbReference type="GO" id="GO:0006355">
    <property type="term" value="P:regulation of DNA-templated transcription"/>
    <property type="evidence" value="ECO:0007669"/>
    <property type="project" value="InterPro"/>
</dbReference>
<dbReference type="OrthoDB" id="9802426at2"/>
<dbReference type="GO" id="GO:0000976">
    <property type="term" value="F:transcription cis-regulatory region binding"/>
    <property type="evidence" value="ECO:0007669"/>
    <property type="project" value="TreeGrafter"/>
</dbReference>
<dbReference type="Pfam" id="PF00486">
    <property type="entry name" value="Trans_reg_C"/>
    <property type="match status" value="1"/>
</dbReference>
<organism evidence="13 14">
    <name type="scientific">Paenirhodobacter enshiensis</name>
    <dbReference type="NCBI Taxonomy" id="1105367"/>
    <lineage>
        <taxon>Bacteria</taxon>
        <taxon>Pseudomonadati</taxon>
        <taxon>Pseudomonadota</taxon>
        <taxon>Alphaproteobacteria</taxon>
        <taxon>Rhodobacterales</taxon>
        <taxon>Rhodobacter group</taxon>
        <taxon>Paenirhodobacter</taxon>
    </lineage>
</organism>
<dbReference type="SUPFAM" id="SSF52172">
    <property type="entry name" value="CheY-like"/>
    <property type="match status" value="1"/>
</dbReference>
<dbReference type="PANTHER" id="PTHR48111">
    <property type="entry name" value="REGULATOR OF RPOS"/>
    <property type="match status" value="1"/>
</dbReference>
<dbReference type="SUPFAM" id="SSF46894">
    <property type="entry name" value="C-terminal effector domain of the bipartite response regulators"/>
    <property type="match status" value="1"/>
</dbReference>
<sequence>MSSPLPPPRALVALVEDDAELRSLTAALLGEEGFEVIELADGRALDACLRSRTPQVLLLDVMLPGEDGLSICRRLAPDSPFRILMLTARGTDIDRILGLELGADDYLPKPFNPRELVARIRALLRRTSAPVDPRREAVRFLNWSLDLSARALTDTTTGQEIALSSGEFDLLAQFVAAPGRVLSRDHLLDVTRGRTAGPFDRAIDVQVSKLRRKLHDDADSAHIIKTVRNGGYVFVPTVERGVR</sequence>
<keyword evidence="3 9" id="KW-0597">Phosphoprotein</keyword>
<dbReference type="SMART" id="SM00862">
    <property type="entry name" value="Trans_reg_C"/>
    <property type="match status" value="1"/>
</dbReference>
<feature type="DNA-binding region" description="OmpR/PhoB-type" evidence="10">
    <location>
        <begin position="135"/>
        <end position="236"/>
    </location>
</feature>
<comment type="subcellular location">
    <subcellularLocation>
        <location evidence="1">Cytoplasm</location>
    </subcellularLocation>
</comment>
<dbReference type="FunFam" id="1.10.10.10:FF:000099">
    <property type="entry name" value="Two-component system response regulator TorR"/>
    <property type="match status" value="1"/>
</dbReference>
<evidence type="ECO:0000256" key="4">
    <source>
        <dbReference type="ARBA" id="ARBA00023012"/>
    </source>
</evidence>
<evidence type="ECO:0000256" key="8">
    <source>
        <dbReference type="ARBA" id="ARBA00067337"/>
    </source>
</evidence>
<dbReference type="STRING" id="1105367.CG50_10190"/>
<dbReference type="SMART" id="SM00448">
    <property type="entry name" value="REC"/>
    <property type="match status" value="1"/>
</dbReference>
<accession>A0A086XR06</accession>
<feature type="domain" description="OmpR/PhoB-type" evidence="12">
    <location>
        <begin position="135"/>
        <end position="236"/>
    </location>
</feature>
<reference evidence="13 14" key="1">
    <citation type="submission" date="2014-03" db="EMBL/GenBank/DDBJ databases">
        <title>Genome of Paenirhodobacter enshiensis DW2-9.</title>
        <authorList>
            <person name="Wang D."/>
            <person name="Wang G."/>
        </authorList>
    </citation>
    <scope>NUCLEOTIDE SEQUENCE [LARGE SCALE GENOMIC DNA]</scope>
    <source>
        <strain evidence="13 14">DW2-9</strain>
    </source>
</reference>
<dbReference type="InterPro" id="IPR001867">
    <property type="entry name" value="OmpR/PhoB-type_DNA-bd"/>
</dbReference>
<dbReference type="PROSITE" id="PS51755">
    <property type="entry name" value="OMPR_PHOB"/>
    <property type="match status" value="1"/>
</dbReference>
<keyword evidence="5" id="KW-0805">Transcription regulation</keyword>
<evidence type="ECO:0000256" key="3">
    <source>
        <dbReference type="ARBA" id="ARBA00022553"/>
    </source>
</evidence>
<keyword evidence="2" id="KW-0963">Cytoplasm</keyword>
<dbReference type="PROSITE" id="PS50110">
    <property type="entry name" value="RESPONSE_REGULATORY"/>
    <property type="match status" value="1"/>
</dbReference>
<dbReference type="InterPro" id="IPR011006">
    <property type="entry name" value="CheY-like_superfamily"/>
</dbReference>
<proteinExistence type="predicted"/>
<dbReference type="Gene3D" id="3.40.50.2300">
    <property type="match status" value="1"/>
</dbReference>
<dbReference type="eggNOG" id="COG0745">
    <property type="taxonomic scope" value="Bacteria"/>
</dbReference>
<keyword evidence="4" id="KW-0902">Two-component regulatory system</keyword>
<dbReference type="InterPro" id="IPR039420">
    <property type="entry name" value="WalR-like"/>
</dbReference>
<dbReference type="Proteomes" id="UP000028824">
    <property type="component" value="Unassembled WGS sequence"/>
</dbReference>
<name>A0A086XR06_9RHOB</name>
<dbReference type="GO" id="GO:0000156">
    <property type="term" value="F:phosphorelay response regulator activity"/>
    <property type="evidence" value="ECO:0007669"/>
    <property type="project" value="TreeGrafter"/>
</dbReference>
<comment type="caution">
    <text evidence="13">The sequence shown here is derived from an EMBL/GenBank/DDBJ whole genome shotgun (WGS) entry which is preliminary data.</text>
</comment>
<evidence type="ECO:0000313" key="14">
    <source>
        <dbReference type="Proteomes" id="UP000028824"/>
    </source>
</evidence>
<dbReference type="InterPro" id="IPR036388">
    <property type="entry name" value="WH-like_DNA-bd_sf"/>
</dbReference>
<evidence type="ECO:0000256" key="7">
    <source>
        <dbReference type="ARBA" id="ARBA00023163"/>
    </source>
</evidence>
<evidence type="ECO:0000256" key="5">
    <source>
        <dbReference type="ARBA" id="ARBA00023015"/>
    </source>
</evidence>
<evidence type="ECO:0000313" key="13">
    <source>
        <dbReference type="EMBL" id="KFI24456.1"/>
    </source>
</evidence>
<evidence type="ECO:0000256" key="9">
    <source>
        <dbReference type="PROSITE-ProRule" id="PRU00169"/>
    </source>
</evidence>
<dbReference type="Gene3D" id="1.10.10.10">
    <property type="entry name" value="Winged helix-like DNA-binding domain superfamily/Winged helix DNA-binding domain"/>
    <property type="match status" value="1"/>
</dbReference>
<evidence type="ECO:0000256" key="2">
    <source>
        <dbReference type="ARBA" id="ARBA00022490"/>
    </source>
</evidence>
<keyword evidence="7" id="KW-0804">Transcription</keyword>
<dbReference type="GO" id="GO:0032993">
    <property type="term" value="C:protein-DNA complex"/>
    <property type="evidence" value="ECO:0007669"/>
    <property type="project" value="TreeGrafter"/>
</dbReference>
<dbReference type="PANTHER" id="PTHR48111:SF4">
    <property type="entry name" value="DNA-BINDING DUAL TRANSCRIPTIONAL REGULATOR OMPR"/>
    <property type="match status" value="1"/>
</dbReference>